<dbReference type="EMBL" id="FQZM01000035">
    <property type="protein sequence ID" value="SHJ45401.1"/>
    <property type="molecule type" value="Genomic_DNA"/>
</dbReference>
<accession>A0A1M6JFB8</accession>
<proteinExistence type="predicted"/>
<reference evidence="2" key="1">
    <citation type="submission" date="2016-11" db="EMBL/GenBank/DDBJ databases">
        <authorList>
            <person name="Varghese N."/>
            <person name="Submissions S."/>
        </authorList>
    </citation>
    <scope>NUCLEOTIDE SEQUENCE [LARGE SCALE GENOMIC DNA]</scope>
    <source>
        <strain evidence="2">DSM 16057</strain>
    </source>
</reference>
<dbReference type="Proteomes" id="UP000184529">
    <property type="component" value="Unassembled WGS sequence"/>
</dbReference>
<dbReference type="OrthoDB" id="2111824at2"/>
<dbReference type="RefSeq" id="WP_072870214.1">
    <property type="nucleotide sequence ID" value="NZ_FQZM01000035.1"/>
</dbReference>
<name>A0A1M6JFB8_9FIRM</name>
<keyword evidence="2" id="KW-1185">Reference proteome</keyword>
<dbReference type="AlphaFoldDB" id="A0A1M6JFB8"/>
<evidence type="ECO:0000313" key="1">
    <source>
        <dbReference type="EMBL" id="SHJ45401.1"/>
    </source>
</evidence>
<evidence type="ECO:0000313" key="2">
    <source>
        <dbReference type="Proteomes" id="UP000184529"/>
    </source>
</evidence>
<protein>
    <submittedName>
        <fullName evidence="1">Uncharacterized protein</fullName>
    </submittedName>
</protein>
<sequence>MPKCYITKAERDEILYLTDQILSPMTPRLKTFVHAEKCYGNKCKKQCAEPKVFVGIQIQGCIPLDALEKLTEGQIAAEVEKALAELFKAPETAPDKAGAAR</sequence>
<organism evidence="1 2">
    <name type="scientific">Desulfofundulus thermosubterraneus DSM 16057</name>
    <dbReference type="NCBI Taxonomy" id="1121432"/>
    <lineage>
        <taxon>Bacteria</taxon>
        <taxon>Bacillati</taxon>
        <taxon>Bacillota</taxon>
        <taxon>Clostridia</taxon>
        <taxon>Eubacteriales</taxon>
        <taxon>Peptococcaceae</taxon>
        <taxon>Desulfofundulus</taxon>
    </lineage>
</organism>
<dbReference type="STRING" id="1121432.SAMN02745219_02599"/>
<gene>
    <name evidence="1" type="ORF">SAMN02745219_02599</name>
</gene>